<keyword evidence="2" id="KW-0378">Hydrolase</keyword>
<evidence type="ECO:0000313" key="3">
    <source>
        <dbReference type="Proteomes" id="UP001277761"/>
    </source>
</evidence>
<evidence type="ECO:0000259" key="1">
    <source>
        <dbReference type="PROSITE" id="PS51677"/>
    </source>
</evidence>
<dbReference type="InterPro" id="IPR002509">
    <property type="entry name" value="NODB_dom"/>
</dbReference>
<dbReference type="Pfam" id="PF01522">
    <property type="entry name" value="Polysacc_deac_1"/>
    <property type="match status" value="1"/>
</dbReference>
<dbReference type="GO" id="GO:0016787">
    <property type="term" value="F:hydrolase activity"/>
    <property type="evidence" value="ECO:0007669"/>
    <property type="project" value="UniProtKB-KW"/>
</dbReference>
<dbReference type="SUPFAM" id="SSF88713">
    <property type="entry name" value="Glycoside hydrolase/deacetylase"/>
    <property type="match status" value="1"/>
</dbReference>
<comment type="caution">
    <text evidence="2">The sequence shown here is derived from an EMBL/GenBank/DDBJ whole genome shotgun (WGS) entry which is preliminary data.</text>
</comment>
<keyword evidence="3" id="KW-1185">Reference proteome</keyword>
<proteinExistence type="predicted"/>
<dbReference type="EMBL" id="JAXAVX010000027">
    <property type="protein sequence ID" value="MDX8153913.1"/>
    <property type="molecule type" value="Genomic_DNA"/>
</dbReference>
<dbReference type="EC" id="3.-.-.-" evidence="2"/>
<dbReference type="InterPro" id="IPR050248">
    <property type="entry name" value="Polysacc_deacetylase_ArnD"/>
</dbReference>
<name>A0ABU4VPX8_9ACTN</name>
<protein>
    <submittedName>
        <fullName evidence="2">Polysaccharide deacetylase family protein</fullName>
        <ecNumber evidence="2">3.-.-.-</ecNumber>
    </submittedName>
</protein>
<accession>A0ABU4VPX8</accession>
<organism evidence="2 3">
    <name type="scientific">Patulibacter brassicae</name>
    <dbReference type="NCBI Taxonomy" id="1705717"/>
    <lineage>
        <taxon>Bacteria</taxon>
        <taxon>Bacillati</taxon>
        <taxon>Actinomycetota</taxon>
        <taxon>Thermoleophilia</taxon>
        <taxon>Solirubrobacterales</taxon>
        <taxon>Patulibacteraceae</taxon>
        <taxon>Patulibacter</taxon>
    </lineage>
</organism>
<dbReference type="Proteomes" id="UP001277761">
    <property type="component" value="Unassembled WGS sequence"/>
</dbReference>
<dbReference type="InterPro" id="IPR011330">
    <property type="entry name" value="Glyco_hydro/deAcase_b/a-brl"/>
</dbReference>
<sequence>MADGRAAVARAARRVAALVGRRRRPLLVVVLLVATVAALAGDGEPPAERPTDLAALLEVEPSLAPRPSRSALAPTRSNGLACVADGPVERRRGRADRRRRVALTFDDGPSPFTIRILHELERRKARATFFQLGREVARRPWVSRELVRRGHALGNHSWSHPSLAAGDGRARRQLAFAHGALRGAVGHAGCLVRPPYGAVGPRYERLLRHRGELSILWDVDPQDWKRPGVQAIVRDVVARARPGSIVLLHDGGGDRTQTLRALPWIIKGLRRRGLHLVTVPTLLGLERR</sequence>
<reference evidence="2 3" key="1">
    <citation type="submission" date="2023-11" db="EMBL/GenBank/DDBJ databases">
        <authorList>
            <person name="Xu M."/>
            <person name="Jiang T."/>
        </authorList>
    </citation>
    <scope>NUCLEOTIDE SEQUENCE [LARGE SCALE GENOMIC DNA]</scope>
    <source>
        <strain evidence="2 3">SD</strain>
    </source>
</reference>
<dbReference type="CDD" id="cd10917">
    <property type="entry name" value="CE4_NodB_like_6s_7s"/>
    <property type="match status" value="1"/>
</dbReference>
<dbReference type="PANTHER" id="PTHR10587">
    <property type="entry name" value="GLYCOSYL TRANSFERASE-RELATED"/>
    <property type="match status" value="1"/>
</dbReference>
<feature type="domain" description="NodB homology" evidence="1">
    <location>
        <begin position="99"/>
        <end position="277"/>
    </location>
</feature>
<evidence type="ECO:0000313" key="2">
    <source>
        <dbReference type="EMBL" id="MDX8153913.1"/>
    </source>
</evidence>
<gene>
    <name evidence="2" type="ORF">SK069_20105</name>
</gene>
<dbReference type="RefSeq" id="WP_319956061.1">
    <property type="nucleotide sequence ID" value="NZ_JAXAVX010000027.1"/>
</dbReference>
<dbReference type="PROSITE" id="PS51677">
    <property type="entry name" value="NODB"/>
    <property type="match status" value="1"/>
</dbReference>
<dbReference type="Gene3D" id="3.20.20.370">
    <property type="entry name" value="Glycoside hydrolase/deacetylase"/>
    <property type="match status" value="1"/>
</dbReference>